<comment type="caution">
    <text evidence="2">The sequence shown here is derived from an EMBL/GenBank/DDBJ whole genome shotgun (WGS) entry which is preliminary data.</text>
</comment>
<dbReference type="OrthoDB" id="2155291at2759"/>
<keyword evidence="3" id="KW-1185">Reference proteome</keyword>
<dbReference type="InterPro" id="IPR000008">
    <property type="entry name" value="C2_dom"/>
</dbReference>
<protein>
    <recommendedName>
        <fullName evidence="1">C2 domain-containing protein</fullName>
    </recommendedName>
</protein>
<dbReference type="SUPFAM" id="SSF49562">
    <property type="entry name" value="C2 domain (Calcium/lipid-binding domain, CaLB)"/>
    <property type="match status" value="1"/>
</dbReference>
<dbReference type="PANTHER" id="PTHR23182:SF5">
    <property type="entry name" value="ACTIVE BREAKPOINT CLUSTER REGION-RELATED PROTEIN"/>
    <property type="match status" value="1"/>
</dbReference>
<sequence length="123" mass="14271">MDLRVSLDLYCTLEVDSYGYFVSKAKTRVFRDTTEPQWNEEFEIELEGSQCLRILCYETCYDKSKLNKDDNEIVDKIMGKGQVQVRGSGGEREMGPYKPLDLKLLHCVFIMDAVDHHRKTQAP</sequence>
<name>A0A9Q0DL66_9TELE</name>
<feature type="domain" description="C2" evidence="1">
    <location>
        <begin position="1"/>
        <end position="104"/>
    </location>
</feature>
<dbReference type="EMBL" id="JANIIK010000115">
    <property type="protein sequence ID" value="KAJ3589533.1"/>
    <property type="molecule type" value="Genomic_DNA"/>
</dbReference>
<proteinExistence type="predicted"/>
<dbReference type="GO" id="GO:0005096">
    <property type="term" value="F:GTPase activator activity"/>
    <property type="evidence" value="ECO:0007669"/>
    <property type="project" value="InterPro"/>
</dbReference>
<dbReference type="AlphaFoldDB" id="A0A9Q0DL66"/>
<reference evidence="2" key="1">
    <citation type="submission" date="2022-07" db="EMBL/GenBank/DDBJ databases">
        <title>Chromosome-level genome of Muraenolepis orangiensis.</title>
        <authorList>
            <person name="Kim J."/>
        </authorList>
    </citation>
    <scope>NUCLEOTIDE SEQUENCE</scope>
    <source>
        <strain evidence="2">KU_S4_2022</strain>
        <tissue evidence="2">Muscle</tissue>
    </source>
</reference>
<dbReference type="Proteomes" id="UP001148018">
    <property type="component" value="Unassembled WGS sequence"/>
</dbReference>
<dbReference type="GO" id="GO:0016020">
    <property type="term" value="C:membrane"/>
    <property type="evidence" value="ECO:0007669"/>
    <property type="project" value="TreeGrafter"/>
</dbReference>
<dbReference type="InterPro" id="IPR035892">
    <property type="entry name" value="C2_domain_sf"/>
</dbReference>
<evidence type="ECO:0000313" key="2">
    <source>
        <dbReference type="EMBL" id="KAJ3589533.1"/>
    </source>
</evidence>
<dbReference type="InterPro" id="IPR037769">
    <property type="entry name" value="Abr/Bcr"/>
</dbReference>
<evidence type="ECO:0000313" key="3">
    <source>
        <dbReference type="Proteomes" id="UP001148018"/>
    </source>
</evidence>
<gene>
    <name evidence="2" type="ORF">NHX12_010378</name>
</gene>
<dbReference type="PANTHER" id="PTHR23182">
    <property type="entry name" value="BREAKPOINT CLUSTER REGION PROTEIN BCR"/>
    <property type="match status" value="1"/>
</dbReference>
<evidence type="ECO:0000259" key="1">
    <source>
        <dbReference type="PROSITE" id="PS50004"/>
    </source>
</evidence>
<dbReference type="PROSITE" id="PS50004">
    <property type="entry name" value="C2"/>
    <property type="match status" value="1"/>
</dbReference>
<dbReference type="Pfam" id="PF00168">
    <property type="entry name" value="C2"/>
    <property type="match status" value="1"/>
</dbReference>
<dbReference type="Gene3D" id="2.60.40.150">
    <property type="entry name" value="C2 domain"/>
    <property type="match status" value="1"/>
</dbReference>
<organism evidence="2 3">
    <name type="scientific">Muraenolepis orangiensis</name>
    <name type="common">Patagonian moray cod</name>
    <dbReference type="NCBI Taxonomy" id="630683"/>
    <lineage>
        <taxon>Eukaryota</taxon>
        <taxon>Metazoa</taxon>
        <taxon>Chordata</taxon>
        <taxon>Craniata</taxon>
        <taxon>Vertebrata</taxon>
        <taxon>Euteleostomi</taxon>
        <taxon>Actinopterygii</taxon>
        <taxon>Neopterygii</taxon>
        <taxon>Teleostei</taxon>
        <taxon>Neoteleostei</taxon>
        <taxon>Acanthomorphata</taxon>
        <taxon>Zeiogadaria</taxon>
        <taxon>Gadariae</taxon>
        <taxon>Gadiformes</taxon>
        <taxon>Muraenolepidoidei</taxon>
        <taxon>Muraenolepididae</taxon>
        <taxon>Muraenolepis</taxon>
    </lineage>
</organism>
<accession>A0A9Q0DL66</accession>